<dbReference type="InterPro" id="IPR050367">
    <property type="entry name" value="APC_superfamily"/>
</dbReference>
<proteinExistence type="predicted"/>
<feature type="transmembrane region" description="Helical" evidence="5">
    <location>
        <begin position="193"/>
        <end position="210"/>
    </location>
</feature>
<sequence length="453" mass="49424">MNQSGQLKRSLNLWQIVVLGVGYMTPMVVFDTFGIVSGESGGLTPTAYIVGLIAMLFTAASYGQMVKAFPNAGSAYTYTQKTISPHLGFLVGWSALLDYIFLPMVNALLAKIYFNALFPTVPDWIWVLLFVAAVTVLNVLNVNFLANFNTFLVFYQTLVVVLYIALVIQDLLAGKGAGSVFTLQPLVKPDLDFSHLLAGASIVCFSYLGFDAVTTLSEETPEPTKTIPRGIFLVAMVGGLIFITTSYFAQAMFPDVSKFNDPEAPSPEMALIVGGKIFQIFFLAGAFMGTLASGLASHASVTRLLYAMGRDRVLPKKVFGYVHPRWGTPVYNVIIVGFVCLTALFIELDTAASLINYGALIAFTFVNLSVIAHYVVKEKQHSTLKGFFSYLISPLAGAAFVAYLWYSIQTSALVMGLIWSGVGITILMYITKMFRVQPPQYQEDNADQKTIAG</sequence>
<feature type="transmembrane region" description="Helical" evidence="5">
    <location>
        <begin position="354"/>
        <end position="375"/>
    </location>
</feature>
<dbReference type="GO" id="GO:0055085">
    <property type="term" value="P:transmembrane transport"/>
    <property type="evidence" value="ECO:0007669"/>
    <property type="project" value="InterPro"/>
</dbReference>
<gene>
    <name evidence="7" type="ORF">JIR001_12390</name>
</gene>
<keyword evidence="8" id="KW-1185">Reference proteome</keyword>
<dbReference type="PANTHER" id="PTHR42770:SF8">
    <property type="entry name" value="PUTRESCINE IMPORTER PUUP"/>
    <property type="match status" value="1"/>
</dbReference>
<feature type="transmembrane region" description="Helical" evidence="5">
    <location>
        <begin position="152"/>
        <end position="173"/>
    </location>
</feature>
<keyword evidence="2 5" id="KW-0812">Transmembrane</keyword>
<dbReference type="PANTHER" id="PTHR42770">
    <property type="entry name" value="AMINO ACID TRANSPORTER-RELATED"/>
    <property type="match status" value="1"/>
</dbReference>
<dbReference type="RefSeq" id="WP_212774687.1">
    <property type="nucleotide sequence ID" value="NZ_AP024601.1"/>
</dbReference>
<feature type="transmembrane region" description="Helical" evidence="5">
    <location>
        <begin position="231"/>
        <end position="253"/>
    </location>
</feature>
<dbReference type="Proteomes" id="UP000677436">
    <property type="component" value="Chromosome"/>
</dbReference>
<protein>
    <submittedName>
        <fullName evidence="7">Amino acid permease-associated protein</fullName>
    </submittedName>
</protein>
<feature type="transmembrane region" description="Helical" evidence="5">
    <location>
        <begin position="47"/>
        <end position="66"/>
    </location>
</feature>
<dbReference type="EMBL" id="AP024601">
    <property type="protein sequence ID" value="BCU81456.1"/>
    <property type="molecule type" value="Genomic_DNA"/>
</dbReference>
<dbReference type="InterPro" id="IPR004841">
    <property type="entry name" value="AA-permease/SLC12A_dom"/>
</dbReference>
<dbReference type="AlphaFoldDB" id="A0A8D5UFC6"/>
<reference evidence="7" key="2">
    <citation type="journal article" date="2021" name="Microbiol. Resour. Announc.">
        <title>Complete Genome Sequence of Polycladomyces abyssicola JIR-001T, Isolated from Hemipelagic Sediment in Deep Seawater.</title>
        <authorList>
            <person name="Tsubouchi T."/>
            <person name="Kaneko Y."/>
        </authorList>
    </citation>
    <scope>NUCLEOTIDE SEQUENCE</scope>
    <source>
        <strain evidence="7">JIR-001</strain>
    </source>
</reference>
<evidence type="ECO:0000256" key="3">
    <source>
        <dbReference type="ARBA" id="ARBA00022989"/>
    </source>
</evidence>
<evidence type="ECO:0000256" key="4">
    <source>
        <dbReference type="ARBA" id="ARBA00023136"/>
    </source>
</evidence>
<feature type="domain" description="Amino acid permease/ SLC12A" evidence="6">
    <location>
        <begin position="16"/>
        <end position="435"/>
    </location>
</feature>
<feature type="transmembrane region" description="Helical" evidence="5">
    <location>
        <begin position="124"/>
        <end position="145"/>
    </location>
</feature>
<accession>A0A8D5UFC6</accession>
<evidence type="ECO:0000256" key="1">
    <source>
        <dbReference type="ARBA" id="ARBA00004141"/>
    </source>
</evidence>
<organism evidence="7 8">
    <name type="scientific">Polycladomyces abyssicola</name>
    <dbReference type="NCBI Taxonomy" id="1125966"/>
    <lineage>
        <taxon>Bacteria</taxon>
        <taxon>Bacillati</taxon>
        <taxon>Bacillota</taxon>
        <taxon>Bacilli</taxon>
        <taxon>Bacillales</taxon>
        <taxon>Thermoactinomycetaceae</taxon>
        <taxon>Polycladomyces</taxon>
    </lineage>
</organism>
<comment type="subcellular location">
    <subcellularLocation>
        <location evidence="1">Membrane</location>
        <topology evidence="1">Multi-pass membrane protein</topology>
    </subcellularLocation>
</comment>
<dbReference type="Gene3D" id="1.20.1740.10">
    <property type="entry name" value="Amino acid/polyamine transporter I"/>
    <property type="match status" value="1"/>
</dbReference>
<evidence type="ECO:0000259" key="6">
    <source>
        <dbReference type="Pfam" id="PF00324"/>
    </source>
</evidence>
<evidence type="ECO:0000256" key="2">
    <source>
        <dbReference type="ARBA" id="ARBA00022692"/>
    </source>
</evidence>
<feature type="transmembrane region" description="Helical" evidence="5">
    <location>
        <begin position="87"/>
        <end position="112"/>
    </location>
</feature>
<dbReference type="Pfam" id="PF00324">
    <property type="entry name" value="AA_permease"/>
    <property type="match status" value="1"/>
</dbReference>
<feature type="transmembrane region" description="Helical" evidence="5">
    <location>
        <begin position="12"/>
        <end position="35"/>
    </location>
</feature>
<feature type="transmembrane region" description="Helical" evidence="5">
    <location>
        <begin position="387"/>
        <end position="406"/>
    </location>
</feature>
<dbReference type="GO" id="GO:0016020">
    <property type="term" value="C:membrane"/>
    <property type="evidence" value="ECO:0007669"/>
    <property type="project" value="UniProtKB-SubCell"/>
</dbReference>
<evidence type="ECO:0000313" key="7">
    <source>
        <dbReference type="EMBL" id="BCU81456.1"/>
    </source>
</evidence>
<keyword evidence="3 5" id="KW-1133">Transmembrane helix</keyword>
<evidence type="ECO:0000313" key="8">
    <source>
        <dbReference type="Proteomes" id="UP000677436"/>
    </source>
</evidence>
<name>A0A8D5UFC6_9BACL</name>
<dbReference type="PIRSF" id="PIRSF006060">
    <property type="entry name" value="AA_transporter"/>
    <property type="match status" value="1"/>
</dbReference>
<keyword evidence="4 5" id="KW-0472">Membrane</keyword>
<dbReference type="KEGG" id="pabs:JIR001_12390"/>
<feature type="transmembrane region" description="Helical" evidence="5">
    <location>
        <begin position="412"/>
        <end position="430"/>
    </location>
</feature>
<reference evidence="7" key="1">
    <citation type="journal article" date="2013" name="Int. J. Syst. Evol. Microbiol.">
        <title>Polycladomyces abyssicola gen. nov., sp. nov., a thermophilic filamentous bacterium isolated from hemipelagic sediment.</title>
        <authorList>
            <person name="Tsubouchi T."/>
            <person name="Shimane Y."/>
            <person name="Mori K."/>
            <person name="Usui K."/>
            <person name="Hiraki T."/>
            <person name="Tame A."/>
            <person name="Uematsu K."/>
            <person name="Maruyama T."/>
            <person name="Hatada Y."/>
        </authorList>
    </citation>
    <scope>NUCLEOTIDE SEQUENCE</scope>
    <source>
        <strain evidence="7">JIR-001</strain>
    </source>
</reference>
<feature type="transmembrane region" description="Helical" evidence="5">
    <location>
        <begin position="277"/>
        <end position="306"/>
    </location>
</feature>
<evidence type="ECO:0000256" key="5">
    <source>
        <dbReference type="SAM" id="Phobius"/>
    </source>
</evidence>
<feature type="transmembrane region" description="Helical" evidence="5">
    <location>
        <begin position="326"/>
        <end position="348"/>
    </location>
</feature>